<dbReference type="RefSeq" id="WP_014699653.1">
    <property type="nucleotide sequence ID" value="NC_017845.1"/>
</dbReference>
<dbReference type="OMA" id="FWHRVPS"/>
<dbReference type="PANTHER" id="PTHR30126:SF98">
    <property type="entry name" value="HTH-TYPE TRANSCRIPTIONAL ACTIVATOR BAUR"/>
    <property type="match status" value="1"/>
</dbReference>
<keyword evidence="2" id="KW-0805">Transcription regulation</keyword>
<dbReference type="STRING" id="1905730.W5S_1937"/>
<evidence type="ECO:0000313" key="8">
    <source>
        <dbReference type="Proteomes" id="UP000008044"/>
    </source>
</evidence>
<dbReference type="Proteomes" id="UP000008044">
    <property type="component" value="Chromosome"/>
</dbReference>
<dbReference type="InterPro" id="IPR036388">
    <property type="entry name" value="WH-like_DNA-bd_sf"/>
</dbReference>
<dbReference type="Gene3D" id="3.40.190.10">
    <property type="entry name" value="Periplasmic binding protein-like II"/>
    <property type="match status" value="2"/>
</dbReference>
<dbReference type="EMBL" id="CP003415">
    <property type="protein sequence ID" value="AFI90027.1"/>
    <property type="molecule type" value="Genomic_DNA"/>
</dbReference>
<evidence type="ECO:0000256" key="4">
    <source>
        <dbReference type="ARBA" id="ARBA00023163"/>
    </source>
</evidence>
<dbReference type="SUPFAM" id="SSF53850">
    <property type="entry name" value="Periplasmic binding protein-like II"/>
    <property type="match status" value="1"/>
</dbReference>
<dbReference type="PROSITE" id="PS50931">
    <property type="entry name" value="HTH_LYSR"/>
    <property type="match status" value="1"/>
</dbReference>
<keyword evidence="9" id="KW-1185">Reference proteome</keyword>
<dbReference type="PANTHER" id="PTHR30126">
    <property type="entry name" value="HTH-TYPE TRANSCRIPTIONAL REGULATOR"/>
    <property type="match status" value="1"/>
</dbReference>
<dbReference type="EMBL" id="WABS01000045">
    <property type="protein sequence ID" value="MBI0556491.1"/>
    <property type="molecule type" value="Genomic_DNA"/>
</dbReference>
<proteinExistence type="inferred from homology"/>
<evidence type="ECO:0000256" key="1">
    <source>
        <dbReference type="ARBA" id="ARBA00009437"/>
    </source>
</evidence>
<evidence type="ECO:0000256" key="3">
    <source>
        <dbReference type="ARBA" id="ARBA00023125"/>
    </source>
</evidence>
<dbReference type="KEGG" id="pec:W5S_1937"/>
<reference evidence="6 8" key="1">
    <citation type="journal article" date="2012" name="J. Bacteriol.">
        <title>Genome sequence of Pectobacterium sp. strain SCC3193.</title>
        <authorList>
            <person name="Koskinen J.P."/>
            <person name="Laine P."/>
            <person name="Niemi O."/>
            <person name="Nykyri J."/>
            <person name="Harjunpaa H."/>
            <person name="Auvinen P."/>
            <person name="Paulin L."/>
            <person name="Pirhonen M."/>
            <person name="Palva T."/>
            <person name="Holm L."/>
        </authorList>
    </citation>
    <scope>NUCLEOTIDE SEQUENCE [LARGE SCALE GENOMIC DNA]</scope>
    <source>
        <strain evidence="6 8">SCC3193</strain>
    </source>
</reference>
<evidence type="ECO:0000313" key="6">
    <source>
        <dbReference type="EMBL" id="AFI90027.1"/>
    </source>
</evidence>
<keyword evidence="4" id="KW-0804">Transcription</keyword>
<name>A0A0H3I1U4_PECPM</name>
<dbReference type="PATRIC" id="fig|1166016.3.peg.1952"/>
<dbReference type="eggNOG" id="COG0583">
    <property type="taxonomic scope" value="Bacteria"/>
</dbReference>
<dbReference type="HOGENOM" id="CLU_039613_0_0_6"/>
<keyword evidence="3" id="KW-0238">DNA-binding</keyword>
<evidence type="ECO:0000313" key="7">
    <source>
        <dbReference type="EMBL" id="MBI0556491.1"/>
    </source>
</evidence>
<dbReference type="Pfam" id="PF00126">
    <property type="entry name" value="HTH_1"/>
    <property type="match status" value="1"/>
</dbReference>
<reference evidence="9" key="3">
    <citation type="submission" date="2023-07" db="EMBL/GenBank/DDBJ databases">
        <title>Identification of Pectobacterium versatile causing blackleg of potato from New York State with a whole genome sequencing approach.</title>
        <authorList>
            <person name="Ma X."/>
            <person name="Swingle B."/>
        </authorList>
    </citation>
    <scope>NUCLEOTIDE SEQUENCE [LARGE SCALE GENOMIC DNA]</scope>
    <source>
        <strain evidence="9">NY1588A</strain>
    </source>
</reference>
<dbReference type="Pfam" id="PF03466">
    <property type="entry name" value="LysR_substrate"/>
    <property type="match status" value="1"/>
</dbReference>
<gene>
    <name evidence="6" type="ordered locus">W5S_1937</name>
    <name evidence="7" type="ORF">F6Q06_18650</name>
</gene>
<dbReference type="SUPFAM" id="SSF46785">
    <property type="entry name" value="Winged helix' DNA-binding domain"/>
    <property type="match status" value="1"/>
</dbReference>
<dbReference type="InterPro" id="IPR000847">
    <property type="entry name" value="LysR_HTH_N"/>
</dbReference>
<dbReference type="InterPro" id="IPR036390">
    <property type="entry name" value="WH_DNA-bd_sf"/>
</dbReference>
<reference evidence="7" key="4">
    <citation type="submission" date="2024-05" db="EMBL/GenBank/DDBJ databases">
        <title>Identification of Pectobacterium versatile causing blackleg of potato from New York State with a whole genome sequencing approach.</title>
        <authorList>
            <person name="Ma X."/>
            <person name="Swingle B."/>
        </authorList>
    </citation>
    <scope>NUCLEOTIDE SEQUENCE</scope>
    <source>
        <strain evidence="7">NY1588A</strain>
    </source>
</reference>
<dbReference type="GO" id="GO:0000976">
    <property type="term" value="F:transcription cis-regulatory region binding"/>
    <property type="evidence" value="ECO:0007669"/>
    <property type="project" value="TreeGrafter"/>
</dbReference>
<dbReference type="InterPro" id="IPR005119">
    <property type="entry name" value="LysR_subst-bd"/>
</dbReference>
<evidence type="ECO:0000259" key="5">
    <source>
        <dbReference type="PROSITE" id="PS50931"/>
    </source>
</evidence>
<evidence type="ECO:0000313" key="9">
    <source>
        <dbReference type="Proteomes" id="UP001194579"/>
    </source>
</evidence>
<protein>
    <submittedName>
        <fullName evidence="6">GbuR</fullName>
    </submittedName>
    <submittedName>
        <fullName evidence="7">LysR family transcriptional regulator</fullName>
    </submittedName>
</protein>
<organism evidence="6 8">
    <name type="scientific">Pectobacterium parmentieri</name>
    <dbReference type="NCBI Taxonomy" id="1905730"/>
    <lineage>
        <taxon>Bacteria</taxon>
        <taxon>Pseudomonadati</taxon>
        <taxon>Pseudomonadota</taxon>
        <taxon>Gammaproteobacteria</taxon>
        <taxon>Enterobacterales</taxon>
        <taxon>Pectobacteriaceae</taxon>
        <taxon>Pectobacterium</taxon>
    </lineage>
</organism>
<dbReference type="Gene3D" id="1.10.10.10">
    <property type="entry name" value="Winged helix-like DNA-binding domain superfamily/Winged helix DNA-binding domain"/>
    <property type="match status" value="1"/>
</dbReference>
<sequence>MRLDKLEIRWLKLFCKIVEKQGITNAQTATGLSQPVLSHYLSRLEDTLGLVLCERGRGGFALTTEGEVVYQEAKSVISTLDDFANRLARIKHQLIGKVKLGCLDNVATHPNNVISQAITRLYAQSPEVNVELDIMEYLPLMERLKNGHLDIVLSALPDDIPADIFYEPVFVEHSYFYSLAENAEIIEREWLNGELNPRRVIIGGHAFNEISKQLGPVAKQGYHQTAWHLEGSLLLVLAGTHICYLPDHYAASWVEKGKLAVVAPDRLKLTSTFYLVRNAKQRLSPVAEALWNNMVEAGQSSLASLDAANSSSS</sequence>
<accession>A0A0H3I1U4</accession>
<reference evidence="6" key="2">
    <citation type="submission" date="2012-03" db="EMBL/GenBank/DDBJ databases">
        <authorList>
            <person name="Koskinen P."/>
            <person name="Laine P."/>
            <person name="Niemi O."/>
            <person name="Nykyri J."/>
            <person name="Harjunpaa H."/>
            <person name="Auvinen P."/>
            <person name="Paulin L."/>
            <person name="Pirhonen M."/>
            <person name="Palva T."/>
            <person name="Holm L."/>
        </authorList>
    </citation>
    <scope>NUCLEOTIDE SEQUENCE</scope>
    <source>
        <strain evidence="6">SCC3193</strain>
    </source>
</reference>
<dbReference type="AlphaFoldDB" id="A0A0H3I1U4"/>
<evidence type="ECO:0000256" key="2">
    <source>
        <dbReference type="ARBA" id="ARBA00023015"/>
    </source>
</evidence>
<dbReference type="GO" id="GO:0003700">
    <property type="term" value="F:DNA-binding transcription factor activity"/>
    <property type="evidence" value="ECO:0007669"/>
    <property type="project" value="InterPro"/>
</dbReference>
<feature type="domain" description="HTH lysR-type" evidence="5">
    <location>
        <begin position="6"/>
        <end position="63"/>
    </location>
</feature>
<dbReference type="Proteomes" id="UP001194579">
    <property type="component" value="Unassembled WGS sequence"/>
</dbReference>
<comment type="similarity">
    <text evidence="1">Belongs to the LysR transcriptional regulatory family.</text>
</comment>
<dbReference type="CDD" id="cd05466">
    <property type="entry name" value="PBP2_LTTR_substrate"/>
    <property type="match status" value="1"/>
</dbReference>